<evidence type="ECO:0000313" key="1">
    <source>
        <dbReference type="EMBL" id="KAL0934609.1"/>
    </source>
</evidence>
<dbReference type="Proteomes" id="UP000805649">
    <property type="component" value="Unassembled WGS sequence"/>
</dbReference>
<proteinExistence type="predicted"/>
<evidence type="ECO:0000313" key="2">
    <source>
        <dbReference type="Proteomes" id="UP000805649"/>
    </source>
</evidence>
<organism evidence="1 2">
    <name type="scientific">Colletotrichum truncatum</name>
    <name type="common">Anthracnose fungus</name>
    <name type="synonym">Colletotrichum capsici</name>
    <dbReference type="NCBI Taxonomy" id="5467"/>
    <lineage>
        <taxon>Eukaryota</taxon>
        <taxon>Fungi</taxon>
        <taxon>Dikarya</taxon>
        <taxon>Ascomycota</taxon>
        <taxon>Pezizomycotina</taxon>
        <taxon>Sordariomycetes</taxon>
        <taxon>Hypocreomycetidae</taxon>
        <taxon>Glomerellales</taxon>
        <taxon>Glomerellaceae</taxon>
        <taxon>Colletotrichum</taxon>
        <taxon>Colletotrichum truncatum species complex</taxon>
    </lineage>
</organism>
<comment type="caution">
    <text evidence="1">The sequence shown here is derived from an EMBL/GenBank/DDBJ whole genome shotgun (WGS) entry which is preliminary data.</text>
</comment>
<dbReference type="EMBL" id="VUJX02000007">
    <property type="protein sequence ID" value="KAL0934609.1"/>
    <property type="molecule type" value="Genomic_DNA"/>
</dbReference>
<gene>
    <name evidence="1" type="ORF">CTRU02_211408</name>
</gene>
<protein>
    <submittedName>
        <fullName evidence="1">Uncharacterized protein</fullName>
    </submittedName>
</protein>
<reference evidence="1 2" key="1">
    <citation type="journal article" date="2020" name="Phytopathology">
        <title>Genome Sequence Resources of Colletotrichum truncatum, C. plurivorum, C. musicola, and C. sojae: Four Species Pathogenic to Soybean (Glycine max).</title>
        <authorList>
            <person name="Rogerio F."/>
            <person name="Boufleur T.R."/>
            <person name="Ciampi-Guillardi M."/>
            <person name="Sukno S.A."/>
            <person name="Thon M.R."/>
            <person name="Massola Junior N.S."/>
            <person name="Baroncelli R."/>
        </authorList>
    </citation>
    <scope>NUCLEOTIDE SEQUENCE [LARGE SCALE GENOMIC DNA]</scope>
    <source>
        <strain evidence="1 2">CMES1059</strain>
    </source>
</reference>
<sequence>MTEIAQTCVHMTPRSPYRKLTYPMSFQNTTLVINLKGGQFGEAYHVLLLRILLGFNSDSSVKLHVNFDFNAANAEGTEEDKERNKKSLQEIKSLFNWYDRPRENSTRKDKPEVKAAGDDAKSLGTRIIAAAFRASNDKGCYKRHNYTFDTQAGTYIPDQGGISYLIRRSLDLVEREYSARSFDNHEIAPSNIRYFQPSYAAKYWLNRYFRLTKQFKDKHEYEEKKSRKKKKDDRDPKDEKAVHLKNTRDDKNAVDPDDSDWPHDSMGMPKLATIDNLAVVHVRNSVPRNSEVGRLMDRKNLDLCPTEEKLPPRRFSHVMLYGDFAYLEGEEYQKKAAEILDGVHVSFICRPWESSSKTAQSKTPNSYEPDEKSLAQQVDDLWANFRNFNIDRLPVQVKILGIWKVLKDRYSSQVCVIGHRSGFIEAAAIIGIPVFYLNNERIDIDKDNKLRNGEFLWKAAVGEPKRLRELSDQMNTLIPVEALKNKAEKDADTDREVFRKDEKFKTELRAALFMFMSCQVPWEYWGNMHPRPAWLARVKLIHDEDGPGKAGPGQRWLQKKWELATQPLETFDPKAYSWETVPGSIDLW</sequence>
<keyword evidence="2" id="KW-1185">Reference proteome</keyword>
<accession>A0ACC3YRP9</accession>
<name>A0ACC3YRP9_COLTU</name>